<proteinExistence type="predicted"/>
<reference evidence="1 2" key="1">
    <citation type="journal article" date="2016" name="Int. J. Syst. Evol. Microbiol.">
        <title>Dermabacter jinjuensis sp. nov., a novel species of the genus Dermabacter isolated from a clinical specimen.</title>
        <authorList>
            <person name="Park Y.K."/>
            <person name="Lee K.M."/>
            <person name="Lee W.K."/>
            <person name="Cho M.J."/>
            <person name="Lee H.S."/>
            <person name="Cho Y.G."/>
            <person name="Lee Y.C."/>
            <person name="Lee W.K."/>
            <person name="Seong W.K."/>
            <person name="Hwang K.J."/>
        </authorList>
    </citation>
    <scope>NUCLEOTIDE SEQUENCE [LARGE SCALE GENOMIC DNA]</scope>
    <source>
        <strain evidence="1 2">32T</strain>
    </source>
</reference>
<organism evidence="1 2">
    <name type="scientific">Dermabacter jinjuensis</name>
    <dbReference type="NCBI Taxonomy" id="1667168"/>
    <lineage>
        <taxon>Bacteria</taxon>
        <taxon>Bacillati</taxon>
        <taxon>Actinomycetota</taxon>
        <taxon>Actinomycetes</taxon>
        <taxon>Micrococcales</taxon>
        <taxon>Dermabacteraceae</taxon>
        <taxon>Dermabacter</taxon>
    </lineage>
</organism>
<dbReference type="Proteomes" id="UP000815698">
    <property type="component" value="Chromosome"/>
</dbReference>
<dbReference type="EMBL" id="CP023482">
    <property type="protein sequence ID" value="ATH97299.1"/>
    <property type="molecule type" value="Genomic_DNA"/>
</dbReference>
<sequence length="59" mass="6489">MRLGIARACWLGPDLAEIAFHTMKKTSELLAFEGLHSPGIFIKSDAVQFIAPAYDENPV</sequence>
<protein>
    <submittedName>
        <fullName evidence="1">Uncharacterized protein</fullName>
    </submittedName>
</protein>
<evidence type="ECO:0000313" key="1">
    <source>
        <dbReference type="EMBL" id="ATH97299.1"/>
    </source>
</evidence>
<accession>A0ABN5DTR3</accession>
<evidence type="ECO:0000313" key="2">
    <source>
        <dbReference type="Proteomes" id="UP000815698"/>
    </source>
</evidence>
<gene>
    <name evidence="1" type="ORF">COP05_09555</name>
</gene>
<name>A0ABN5DTR3_9MICO</name>
<keyword evidence="2" id="KW-1185">Reference proteome</keyword>